<dbReference type="OrthoDB" id="9798107at2"/>
<evidence type="ECO:0000313" key="3">
    <source>
        <dbReference type="Proteomes" id="UP000320421"/>
    </source>
</evidence>
<feature type="binding site" evidence="1">
    <location>
        <position position="39"/>
    </location>
    <ligand>
        <name>Mg(2+)</name>
        <dbReference type="ChEBI" id="CHEBI:18420"/>
        <label>1</label>
    </ligand>
</feature>
<dbReference type="InterPro" id="IPR005502">
    <property type="entry name" value="Ribosyl_crysJ1"/>
</dbReference>
<reference evidence="2 3" key="1">
    <citation type="submission" date="2019-02" db="EMBL/GenBank/DDBJ databases">
        <title>Deep-cultivation of Planctomycetes and their phenomic and genomic characterization uncovers novel biology.</title>
        <authorList>
            <person name="Wiegand S."/>
            <person name="Jogler M."/>
            <person name="Boedeker C."/>
            <person name="Pinto D."/>
            <person name="Vollmers J."/>
            <person name="Rivas-Marin E."/>
            <person name="Kohn T."/>
            <person name="Peeters S.H."/>
            <person name="Heuer A."/>
            <person name="Rast P."/>
            <person name="Oberbeckmann S."/>
            <person name="Bunk B."/>
            <person name="Jeske O."/>
            <person name="Meyerdierks A."/>
            <person name="Storesund J.E."/>
            <person name="Kallscheuer N."/>
            <person name="Luecker S."/>
            <person name="Lage O.M."/>
            <person name="Pohl T."/>
            <person name="Merkel B.J."/>
            <person name="Hornburger P."/>
            <person name="Mueller R.-W."/>
            <person name="Bruemmer F."/>
            <person name="Labrenz M."/>
            <person name="Spormann A.M."/>
            <person name="Op den Camp H."/>
            <person name="Overmann J."/>
            <person name="Amann R."/>
            <person name="Jetten M.S.M."/>
            <person name="Mascher T."/>
            <person name="Medema M.H."/>
            <person name="Devos D.P."/>
            <person name="Kaster A.-K."/>
            <person name="Ovreas L."/>
            <person name="Rohde M."/>
            <person name="Galperin M.Y."/>
            <person name="Jogler C."/>
        </authorList>
    </citation>
    <scope>NUCLEOTIDE SEQUENCE [LARGE SCALE GENOMIC DNA]</scope>
    <source>
        <strain evidence="2 3">HG66A1</strain>
    </source>
</reference>
<dbReference type="Gene3D" id="1.10.4080.10">
    <property type="entry name" value="ADP-ribosylation/Crystallin J1"/>
    <property type="match status" value="1"/>
</dbReference>
<dbReference type="EMBL" id="CP036266">
    <property type="protein sequence ID" value="QDT18960.1"/>
    <property type="molecule type" value="Genomic_DNA"/>
</dbReference>
<feature type="binding site" evidence="1">
    <location>
        <position position="216"/>
    </location>
    <ligand>
        <name>Mg(2+)</name>
        <dbReference type="ChEBI" id="CHEBI:18420"/>
        <label>1</label>
    </ligand>
</feature>
<feature type="binding site" evidence="1">
    <location>
        <position position="41"/>
    </location>
    <ligand>
        <name>Mg(2+)</name>
        <dbReference type="ChEBI" id="CHEBI:18420"/>
        <label>1</label>
    </ligand>
</feature>
<feature type="binding site" evidence="1">
    <location>
        <position position="213"/>
    </location>
    <ligand>
        <name>Mg(2+)</name>
        <dbReference type="ChEBI" id="CHEBI:18420"/>
        <label>1</label>
    </ligand>
</feature>
<dbReference type="PANTHER" id="PTHR16222">
    <property type="entry name" value="ADP-RIBOSYLGLYCOHYDROLASE"/>
    <property type="match status" value="1"/>
</dbReference>
<keyword evidence="2" id="KW-0378">Hydrolase</keyword>
<feature type="binding site" evidence="1">
    <location>
        <position position="215"/>
    </location>
    <ligand>
        <name>Mg(2+)</name>
        <dbReference type="ChEBI" id="CHEBI:18420"/>
        <label>1</label>
    </ligand>
</feature>
<dbReference type="InterPro" id="IPR050792">
    <property type="entry name" value="ADP-ribosylglycohydrolase"/>
</dbReference>
<name>A0A517PHV0_9PLAN</name>
<feature type="binding site" evidence="1">
    <location>
        <position position="40"/>
    </location>
    <ligand>
        <name>Mg(2+)</name>
        <dbReference type="ChEBI" id="CHEBI:18420"/>
        <label>1</label>
    </ligand>
</feature>
<evidence type="ECO:0000313" key="2">
    <source>
        <dbReference type="EMBL" id="QDT18960.1"/>
    </source>
</evidence>
<dbReference type="SUPFAM" id="SSF101478">
    <property type="entry name" value="ADP-ribosylglycohydrolase"/>
    <property type="match status" value="1"/>
</dbReference>
<sequence>MLGAIAGDIIGSVYEGRKQWMLERHTDFEPLFARKARFTDDTVLTVAVADYLLNGGNLVKTLKSYTQTYPRAGYGKAYLEWAFGEDELPYNSFGNGSAMRVSPVAWAYSSLDEVLHYARETAAVTHNHPEGIKGAQAVAASIFLARTGSTKQEIAHFISGRFNYHLDDTIERIRWTYTFDSSCQGSVPQAILAALESTDFENAVRLAVSLGGDCDTLASIAGAIAEALYHGVPATIATQALAHLDDDLTHVLDSFNATYLQNRN</sequence>
<proteinExistence type="predicted"/>
<dbReference type="AlphaFoldDB" id="A0A517PHV0"/>
<dbReference type="InterPro" id="IPR036705">
    <property type="entry name" value="Ribosyl_crysJ1_sf"/>
</dbReference>
<keyword evidence="3" id="KW-1185">Reference proteome</keyword>
<keyword evidence="1" id="KW-0479">Metal-binding</keyword>
<protein>
    <submittedName>
        <fullName evidence="2">ADP-ribosylglycohydrolase</fullName>
    </submittedName>
</protein>
<dbReference type="PANTHER" id="PTHR16222:SF12">
    <property type="entry name" value="ADP-RIBOSYLGLYCOHYDROLASE-RELATED"/>
    <property type="match status" value="1"/>
</dbReference>
<gene>
    <name evidence="2" type="ORF">HG66A1_07230</name>
</gene>
<dbReference type="GO" id="GO:0046872">
    <property type="term" value="F:metal ion binding"/>
    <property type="evidence" value="ECO:0007669"/>
    <property type="project" value="UniProtKB-KW"/>
</dbReference>
<organism evidence="2 3">
    <name type="scientific">Gimesia chilikensis</name>
    <dbReference type="NCBI Taxonomy" id="2605989"/>
    <lineage>
        <taxon>Bacteria</taxon>
        <taxon>Pseudomonadati</taxon>
        <taxon>Planctomycetota</taxon>
        <taxon>Planctomycetia</taxon>
        <taxon>Planctomycetales</taxon>
        <taxon>Planctomycetaceae</taxon>
        <taxon>Gimesia</taxon>
    </lineage>
</organism>
<dbReference type="Pfam" id="PF03747">
    <property type="entry name" value="ADP_ribosyl_GH"/>
    <property type="match status" value="1"/>
</dbReference>
<comment type="cofactor">
    <cofactor evidence="1">
        <name>Mg(2+)</name>
        <dbReference type="ChEBI" id="CHEBI:18420"/>
    </cofactor>
    <text evidence="1">Binds 2 magnesium ions per subunit.</text>
</comment>
<evidence type="ECO:0000256" key="1">
    <source>
        <dbReference type="PIRSR" id="PIRSR605502-1"/>
    </source>
</evidence>
<dbReference type="GO" id="GO:0016787">
    <property type="term" value="F:hydrolase activity"/>
    <property type="evidence" value="ECO:0007669"/>
    <property type="project" value="UniProtKB-KW"/>
</dbReference>
<accession>A0A517PHV0</accession>
<keyword evidence="1" id="KW-0460">Magnesium</keyword>
<dbReference type="RefSeq" id="WP_145180872.1">
    <property type="nucleotide sequence ID" value="NZ_CP036266.1"/>
</dbReference>
<dbReference type="Proteomes" id="UP000320421">
    <property type="component" value="Chromosome"/>
</dbReference>